<keyword evidence="2 5" id="KW-0436">Ligase</keyword>
<dbReference type="Proteomes" id="UP001174691">
    <property type="component" value="Unassembled WGS sequence"/>
</dbReference>
<feature type="domain" description="AMP-binding enzyme C-terminal" evidence="4">
    <location>
        <begin position="458"/>
        <end position="540"/>
    </location>
</feature>
<dbReference type="InterPro" id="IPR042099">
    <property type="entry name" value="ANL_N_sf"/>
</dbReference>
<accession>A0AA38R1S1</accession>
<comment type="caution">
    <text evidence="5">The sequence shown here is derived from an EMBL/GenBank/DDBJ whole genome shotgun (WGS) entry which is preliminary data.</text>
</comment>
<sequence length="557" mass="61435">MSSPRIYTSKYPSTVMRCDESFWDFLLRVNVDDTLPDKVILQEHERPERLLTYGSAPKVAGLGAAALRGVLGLAPGDTIMIVGKNSLDWLQVEFAALWLGVTAAFANPLATAHELVHYLDVVEPAVVFCDPGEVMSKVTKALEITASTASGKKKKPPLIGIGERGTASLAFPRDFITDANKPYPPPLDLSRGDNRNFPAVICFSSGTSGLPKAAVLSHHNLIAYLLGARATDPTMANAEVREVFYAPLGHIYGVFMSSLPLFTGGYVRLMRDYSLHEYVKAAAEIRATTLRMVPPTAVAMVKDPFVRQQDLTSVRTISCAGAVLAPEIISEMDKLMGKVDVVQGYGLTEGSVTSLKRFAARRKQGSVGSLASNVRLRIVDDDLRDVPEGIPGEVMFTSPTVFMGYKNNKEANAEVFPFNDWWMRTGDVGRMDSDGYLWLTDRKKDLIKYKGNQVPPAEIESVLLSHPQVTEAGVCATWDRTHQTEVPVGYVNFKPTVAVADREIVLKEVLEFVNERVSVVKRLRGGLFYLEKFPRNPTGKLMRRDLPARREMLKAKL</sequence>
<dbReference type="InterPro" id="IPR025110">
    <property type="entry name" value="AMP-bd_C"/>
</dbReference>
<proteinExistence type="inferred from homology"/>
<dbReference type="Pfam" id="PF13193">
    <property type="entry name" value="AMP-binding_C"/>
    <property type="match status" value="1"/>
</dbReference>
<evidence type="ECO:0000259" key="4">
    <source>
        <dbReference type="Pfam" id="PF13193"/>
    </source>
</evidence>
<dbReference type="PANTHER" id="PTHR24096">
    <property type="entry name" value="LONG-CHAIN-FATTY-ACID--COA LIGASE"/>
    <property type="match status" value="1"/>
</dbReference>
<feature type="domain" description="AMP-dependent synthetase/ligase" evidence="3">
    <location>
        <begin position="35"/>
        <end position="405"/>
    </location>
</feature>
<gene>
    <name evidence="5" type="ORF">NKR19_g10137</name>
</gene>
<organism evidence="5 6">
    <name type="scientific">Coniochaeta hoffmannii</name>
    <dbReference type="NCBI Taxonomy" id="91930"/>
    <lineage>
        <taxon>Eukaryota</taxon>
        <taxon>Fungi</taxon>
        <taxon>Dikarya</taxon>
        <taxon>Ascomycota</taxon>
        <taxon>Pezizomycotina</taxon>
        <taxon>Sordariomycetes</taxon>
        <taxon>Sordariomycetidae</taxon>
        <taxon>Coniochaetales</taxon>
        <taxon>Coniochaetaceae</taxon>
        <taxon>Coniochaeta</taxon>
    </lineage>
</organism>
<dbReference type="InterPro" id="IPR045851">
    <property type="entry name" value="AMP-bd_C_sf"/>
</dbReference>
<dbReference type="EMBL" id="JANBVN010000297">
    <property type="protein sequence ID" value="KAJ9129904.1"/>
    <property type="molecule type" value="Genomic_DNA"/>
</dbReference>
<dbReference type="InterPro" id="IPR000873">
    <property type="entry name" value="AMP-dep_synth/lig_dom"/>
</dbReference>
<protein>
    <submittedName>
        <fullName evidence="5">Acyl-synthetases amp-acid ligases ii</fullName>
    </submittedName>
</protein>
<dbReference type="AlphaFoldDB" id="A0AA38R1S1"/>
<dbReference type="Pfam" id="PF00501">
    <property type="entry name" value="AMP-binding"/>
    <property type="match status" value="1"/>
</dbReference>
<reference evidence="5" key="1">
    <citation type="submission" date="2022-07" db="EMBL/GenBank/DDBJ databases">
        <title>Fungi with potential for degradation of polypropylene.</title>
        <authorList>
            <person name="Gostincar C."/>
        </authorList>
    </citation>
    <scope>NUCLEOTIDE SEQUENCE</scope>
    <source>
        <strain evidence="5">EXF-13287</strain>
    </source>
</reference>
<comment type="similarity">
    <text evidence="1">Belongs to the ATP-dependent AMP-binding enzyme family.</text>
</comment>
<evidence type="ECO:0000259" key="3">
    <source>
        <dbReference type="Pfam" id="PF00501"/>
    </source>
</evidence>
<dbReference type="SUPFAM" id="SSF56801">
    <property type="entry name" value="Acetyl-CoA synthetase-like"/>
    <property type="match status" value="1"/>
</dbReference>
<evidence type="ECO:0000256" key="2">
    <source>
        <dbReference type="ARBA" id="ARBA00022598"/>
    </source>
</evidence>
<evidence type="ECO:0000313" key="6">
    <source>
        <dbReference type="Proteomes" id="UP001174691"/>
    </source>
</evidence>
<dbReference type="PROSITE" id="PS00455">
    <property type="entry name" value="AMP_BINDING"/>
    <property type="match status" value="1"/>
</dbReference>
<evidence type="ECO:0000256" key="1">
    <source>
        <dbReference type="ARBA" id="ARBA00006432"/>
    </source>
</evidence>
<dbReference type="Gene3D" id="3.40.50.12780">
    <property type="entry name" value="N-terminal domain of ligase-like"/>
    <property type="match status" value="1"/>
</dbReference>
<dbReference type="GO" id="GO:0016405">
    <property type="term" value="F:CoA-ligase activity"/>
    <property type="evidence" value="ECO:0007669"/>
    <property type="project" value="TreeGrafter"/>
</dbReference>
<dbReference type="Gene3D" id="3.30.300.30">
    <property type="match status" value="1"/>
</dbReference>
<keyword evidence="6" id="KW-1185">Reference proteome</keyword>
<dbReference type="PANTHER" id="PTHR24096:SF149">
    <property type="entry name" value="AMP-BINDING DOMAIN-CONTAINING PROTEIN-RELATED"/>
    <property type="match status" value="1"/>
</dbReference>
<evidence type="ECO:0000313" key="5">
    <source>
        <dbReference type="EMBL" id="KAJ9129904.1"/>
    </source>
</evidence>
<dbReference type="GO" id="GO:0019748">
    <property type="term" value="P:secondary metabolic process"/>
    <property type="evidence" value="ECO:0007669"/>
    <property type="project" value="TreeGrafter"/>
</dbReference>
<name>A0AA38R1S1_9PEZI</name>
<dbReference type="InterPro" id="IPR020845">
    <property type="entry name" value="AMP-binding_CS"/>
</dbReference>